<keyword evidence="2" id="KW-1185">Reference proteome</keyword>
<dbReference type="STRING" id="1121302.SAMN02745163_01146"/>
<gene>
    <name evidence="1" type="ORF">SAMN02745163_01146</name>
</gene>
<sequence>METEYLYNSKGDWIGFKVDKYIFDDYSNWIGWLPWEDNDVVSVKGKYLGTIVDDRLFFIKSKNHKKSYDFPGYPPYEDLKPYPPSVSMVFLPDEAKDIKTRKLANL</sequence>
<accession>A0A1M6FIH0</accession>
<dbReference type="OrthoDB" id="1701818at2"/>
<evidence type="ECO:0000313" key="1">
    <source>
        <dbReference type="EMBL" id="SHI97463.1"/>
    </source>
</evidence>
<name>A0A1M6FIH0_9CLOT</name>
<dbReference type="EMBL" id="FQZB01000005">
    <property type="protein sequence ID" value="SHI97463.1"/>
    <property type="molecule type" value="Genomic_DNA"/>
</dbReference>
<dbReference type="AlphaFoldDB" id="A0A1M6FIH0"/>
<organism evidence="1 2">
    <name type="scientific">Clostridium cavendishii DSM 21758</name>
    <dbReference type="NCBI Taxonomy" id="1121302"/>
    <lineage>
        <taxon>Bacteria</taxon>
        <taxon>Bacillati</taxon>
        <taxon>Bacillota</taxon>
        <taxon>Clostridia</taxon>
        <taxon>Eubacteriales</taxon>
        <taxon>Clostridiaceae</taxon>
        <taxon>Clostridium</taxon>
    </lineage>
</organism>
<reference evidence="1 2" key="1">
    <citation type="submission" date="2016-11" db="EMBL/GenBank/DDBJ databases">
        <authorList>
            <person name="Jaros S."/>
            <person name="Januszkiewicz K."/>
            <person name="Wedrychowicz H."/>
        </authorList>
    </citation>
    <scope>NUCLEOTIDE SEQUENCE [LARGE SCALE GENOMIC DNA]</scope>
    <source>
        <strain evidence="1 2">DSM 21758</strain>
    </source>
</reference>
<protein>
    <submittedName>
        <fullName evidence="1">Uncharacterized protein</fullName>
    </submittedName>
</protein>
<proteinExistence type="predicted"/>
<dbReference type="RefSeq" id="WP_072985705.1">
    <property type="nucleotide sequence ID" value="NZ_FQZB01000005.1"/>
</dbReference>
<evidence type="ECO:0000313" key="2">
    <source>
        <dbReference type="Proteomes" id="UP000184310"/>
    </source>
</evidence>
<dbReference type="Proteomes" id="UP000184310">
    <property type="component" value="Unassembled WGS sequence"/>
</dbReference>